<keyword evidence="1" id="KW-0732">Signal</keyword>
<organism evidence="2 3">
    <name type="scientific">Azorhizophilus paspali</name>
    <name type="common">Azotobacter paspali</name>
    <dbReference type="NCBI Taxonomy" id="69963"/>
    <lineage>
        <taxon>Bacteria</taxon>
        <taxon>Pseudomonadati</taxon>
        <taxon>Pseudomonadota</taxon>
        <taxon>Gammaproteobacteria</taxon>
        <taxon>Pseudomonadales</taxon>
        <taxon>Pseudomonadaceae</taxon>
        <taxon>Azorhizophilus</taxon>
    </lineage>
</organism>
<dbReference type="PROSITE" id="PS51257">
    <property type="entry name" value="PROKAR_LIPOPROTEIN"/>
    <property type="match status" value="1"/>
</dbReference>
<proteinExistence type="predicted"/>
<comment type="caution">
    <text evidence="2">The sequence shown here is derived from an EMBL/GenBank/DDBJ whole genome shotgun (WGS) entry which is preliminary data.</text>
</comment>
<protein>
    <submittedName>
        <fullName evidence="2">I78 family peptidase inhibitor</fullName>
    </submittedName>
</protein>
<evidence type="ECO:0000313" key="2">
    <source>
        <dbReference type="EMBL" id="MFC0711189.1"/>
    </source>
</evidence>
<accession>A0ABV6SNR8</accession>
<name>A0ABV6SNR8_AZOPA</name>
<dbReference type="InterPro" id="IPR021719">
    <property type="entry name" value="Prot_inh_I78"/>
</dbReference>
<dbReference type="PANTHER" id="PTHR39600">
    <property type="entry name" value="PEPTIDASE INHIBITOR I78 FAMILY PROTEIN"/>
    <property type="match status" value="1"/>
</dbReference>
<dbReference type="Gene3D" id="3.30.10.10">
    <property type="entry name" value="Trypsin Inhibitor V, subunit A"/>
    <property type="match status" value="1"/>
</dbReference>
<keyword evidence="3" id="KW-1185">Reference proteome</keyword>
<evidence type="ECO:0000256" key="1">
    <source>
        <dbReference type="SAM" id="SignalP"/>
    </source>
</evidence>
<dbReference type="Pfam" id="PF11720">
    <property type="entry name" value="Inhibitor_I78"/>
    <property type="match status" value="1"/>
</dbReference>
<dbReference type="Proteomes" id="UP001589891">
    <property type="component" value="Unassembled WGS sequence"/>
</dbReference>
<dbReference type="RefSeq" id="WP_376947975.1">
    <property type="nucleotide sequence ID" value="NZ_CP171449.1"/>
</dbReference>
<evidence type="ECO:0000313" key="3">
    <source>
        <dbReference type="Proteomes" id="UP001589891"/>
    </source>
</evidence>
<dbReference type="PANTHER" id="PTHR39600:SF1">
    <property type="entry name" value="PEPTIDASE INHIBITOR I78 FAMILY PROTEIN"/>
    <property type="match status" value="1"/>
</dbReference>
<reference evidence="2 3" key="1">
    <citation type="submission" date="2024-09" db="EMBL/GenBank/DDBJ databases">
        <authorList>
            <person name="Sun Q."/>
            <person name="Mori K."/>
        </authorList>
    </citation>
    <scope>NUCLEOTIDE SEQUENCE [LARGE SCALE GENOMIC DNA]</scope>
    <source>
        <strain evidence="2 3">NCAIM B.01794</strain>
    </source>
</reference>
<gene>
    <name evidence="2" type="ORF">ACFFGX_17080</name>
</gene>
<feature type="signal peptide" evidence="1">
    <location>
        <begin position="1"/>
        <end position="22"/>
    </location>
</feature>
<feature type="chain" id="PRO_5046005283" evidence="1">
    <location>
        <begin position="23"/>
        <end position="100"/>
    </location>
</feature>
<sequence length="100" mass="10654">MISRYVPLSLLFAMLLTGCSSAGKSEPVPAVSSQGCSDSAVQDLVGQTASPALLEEARRRAGALRARVTGPQDSVTLDYDSKRLNLDVDEHLVIRQVHCG</sequence>
<dbReference type="EMBL" id="JBHLSS010000107">
    <property type="protein sequence ID" value="MFC0711189.1"/>
    <property type="molecule type" value="Genomic_DNA"/>
</dbReference>